<dbReference type="NCBIfam" id="NF007956">
    <property type="entry name" value="PRK10675.1"/>
    <property type="match status" value="1"/>
</dbReference>
<evidence type="ECO:0000313" key="11">
    <source>
        <dbReference type="Proteomes" id="UP001199469"/>
    </source>
</evidence>
<comment type="catalytic activity">
    <reaction evidence="1 8">
        <text>UDP-alpha-D-glucose = UDP-alpha-D-galactose</text>
        <dbReference type="Rhea" id="RHEA:22168"/>
        <dbReference type="ChEBI" id="CHEBI:58885"/>
        <dbReference type="ChEBI" id="CHEBI:66914"/>
        <dbReference type="EC" id="5.1.3.2"/>
    </reaction>
</comment>
<keyword evidence="6 8" id="KW-0520">NAD</keyword>
<dbReference type="CDD" id="cd05247">
    <property type="entry name" value="UDP_G4E_1_SDR_e"/>
    <property type="match status" value="1"/>
</dbReference>
<evidence type="ECO:0000256" key="8">
    <source>
        <dbReference type="RuleBase" id="RU366046"/>
    </source>
</evidence>
<evidence type="ECO:0000256" key="2">
    <source>
        <dbReference type="ARBA" id="ARBA00001911"/>
    </source>
</evidence>
<evidence type="ECO:0000256" key="6">
    <source>
        <dbReference type="ARBA" id="ARBA00023027"/>
    </source>
</evidence>
<protein>
    <recommendedName>
        <fullName evidence="5 8">UDP-glucose 4-epimerase</fullName>
        <ecNumber evidence="4 8">5.1.3.2</ecNumber>
    </recommendedName>
</protein>
<feature type="domain" description="NAD(P)-binding" evidence="9">
    <location>
        <begin position="8"/>
        <end position="323"/>
    </location>
</feature>
<dbReference type="PANTHER" id="PTHR43725">
    <property type="entry name" value="UDP-GLUCOSE 4-EPIMERASE"/>
    <property type="match status" value="1"/>
</dbReference>
<dbReference type="EMBL" id="JAJNDB010000005">
    <property type="protein sequence ID" value="MCD2196195.1"/>
    <property type="molecule type" value="Genomic_DNA"/>
</dbReference>
<comment type="caution">
    <text evidence="10">The sequence shown here is derived from an EMBL/GenBank/DDBJ whole genome shotgun (WGS) entry which is preliminary data.</text>
</comment>
<evidence type="ECO:0000256" key="7">
    <source>
        <dbReference type="ARBA" id="ARBA00023235"/>
    </source>
</evidence>
<evidence type="ECO:0000313" key="10">
    <source>
        <dbReference type="EMBL" id="MCD2196195.1"/>
    </source>
</evidence>
<comment type="similarity">
    <text evidence="3 8">Belongs to the NAD(P)-dependent epimerase/dehydratase family.</text>
</comment>
<dbReference type="NCBIfam" id="TIGR01179">
    <property type="entry name" value="galE"/>
    <property type="match status" value="1"/>
</dbReference>
<dbReference type="SUPFAM" id="SSF51735">
    <property type="entry name" value="NAD(P)-binding Rossmann-fold domains"/>
    <property type="match status" value="1"/>
</dbReference>
<dbReference type="PANTHER" id="PTHR43725:SF47">
    <property type="entry name" value="UDP-GLUCOSE 4-EPIMERASE"/>
    <property type="match status" value="1"/>
</dbReference>
<dbReference type="InterPro" id="IPR005886">
    <property type="entry name" value="UDP_G4E"/>
</dbReference>
<evidence type="ECO:0000256" key="4">
    <source>
        <dbReference type="ARBA" id="ARBA00013189"/>
    </source>
</evidence>
<evidence type="ECO:0000256" key="3">
    <source>
        <dbReference type="ARBA" id="ARBA00007637"/>
    </source>
</evidence>
<dbReference type="Gene3D" id="3.40.50.720">
    <property type="entry name" value="NAD(P)-binding Rossmann-like Domain"/>
    <property type="match status" value="1"/>
</dbReference>
<comment type="cofactor">
    <cofactor evidence="2 8">
        <name>NAD(+)</name>
        <dbReference type="ChEBI" id="CHEBI:57540"/>
    </cofactor>
</comment>
<accession>A0ABS8PD35</accession>
<dbReference type="Gene3D" id="3.90.25.10">
    <property type="entry name" value="UDP-galactose 4-epimerase, domain 1"/>
    <property type="match status" value="1"/>
</dbReference>
<organism evidence="10 11">
    <name type="scientific">Actinomycetospora endophytica</name>
    <dbReference type="NCBI Taxonomy" id="2291215"/>
    <lineage>
        <taxon>Bacteria</taxon>
        <taxon>Bacillati</taxon>
        <taxon>Actinomycetota</taxon>
        <taxon>Actinomycetes</taxon>
        <taxon>Pseudonocardiales</taxon>
        <taxon>Pseudonocardiaceae</taxon>
        <taxon>Actinomycetospora</taxon>
    </lineage>
</organism>
<keyword evidence="7 8" id="KW-0413">Isomerase</keyword>
<dbReference type="Pfam" id="PF16363">
    <property type="entry name" value="GDP_Man_Dehyd"/>
    <property type="match status" value="1"/>
</dbReference>
<evidence type="ECO:0000259" key="9">
    <source>
        <dbReference type="Pfam" id="PF16363"/>
    </source>
</evidence>
<name>A0ABS8PD35_9PSEU</name>
<keyword evidence="8" id="KW-0119">Carbohydrate metabolism</keyword>
<comment type="pathway">
    <text evidence="8">Carbohydrate metabolism; galactose metabolism.</text>
</comment>
<sequence length="339" mass="36486">MTATRTVLVTGGAGFIGSHTCVDLLEQGYDVVTVDDHSNSSPVALDRVQKIAGRPVIAYTVDLRDRAALDAVFAAHPVDAVIHFGAKKAVNESTEIPLEYFDVNVGGTSALLRTMHAHEVHDLVFSSSCSIYGETTRVPLTEDDPARPTNPYAHSKWMGEQMLADTCRLLPELRVAALRYFNPLGAHPSGELGEDPSGVPNNLLPYVAQVAVGRRERLRVFGDDYPTPDGTAVRDYIHVLDVARAHRLALDRLLGGMQVLNLGTGVGSSVLDVIAAFEAASGRPVPYDVHGRRPGDVAVLVADPTRAHSALGWRAERDLAAMCVDAWRFQYANPAGYGG</sequence>
<reference evidence="10 11" key="1">
    <citation type="submission" date="2021-11" db="EMBL/GenBank/DDBJ databases">
        <title>Draft genome sequence of Actinomycetospora sp. SF1 isolated from the rhizosphere soil.</title>
        <authorList>
            <person name="Duangmal K."/>
            <person name="Chantavorakit T."/>
        </authorList>
    </citation>
    <scope>NUCLEOTIDE SEQUENCE [LARGE SCALE GENOMIC DNA]</scope>
    <source>
        <strain evidence="10 11">TBRC 5722</strain>
    </source>
</reference>
<dbReference type="GO" id="GO:0003978">
    <property type="term" value="F:UDP-glucose 4-epimerase activity"/>
    <property type="evidence" value="ECO:0007669"/>
    <property type="project" value="UniProtKB-EC"/>
</dbReference>
<evidence type="ECO:0000256" key="1">
    <source>
        <dbReference type="ARBA" id="ARBA00000083"/>
    </source>
</evidence>
<gene>
    <name evidence="10" type="primary">galE</name>
    <name evidence="10" type="ORF">LQ327_22740</name>
</gene>
<keyword evidence="11" id="KW-1185">Reference proteome</keyword>
<dbReference type="RefSeq" id="WP_230738049.1">
    <property type="nucleotide sequence ID" value="NZ_JAJNDB010000005.1"/>
</dbReference>
<dbReference type="InterPro" id="IPR036291">
    <property type="entry name" value="NAD(P)-bd_dom_sf"/>
</dbReference>
<dbReference type="EC" id="5.1.3.2" evidence="4 8"/>
<evidence type="ECO:0000256" key="5">
    <source>
        <dbReference type="ARBA" id="ARBA00018569"/>
    </source>
</evidence>
<comment type="subunit">
    <text evidence="8">Homodimer.</text>
</comment>
<dbReference type="Proteomes" id="UP001199469">
    <property type="component" value="Unassembled WGS sequence"/>
</dbReference>
<proteinExistence type="inferred from homology"/>
<dbReference type="InterPro" id="IPR016040">
    <property type="entry name" value="NAD(P)-bd_dom"/>
</dbReference>